<comment type="caution">
    <text evidence="23">The sequence shown here is derived from an EMBL/GenBank/DDBJ whole genome shotgun (WGS) entry which is preliminary data.</text>
</comment>
<dbReference type="Proteomes" id="UP000177745">
    <property type="component" value="Unassembled WGS sequence"/>
</dbReference>
<evidence type="ECO:0000256" key="12">
    <source>
        <dbReference type="ARBA" id="ARBA00026218"/>
    </source>
</evidence>
<evidence type="ECO:0000259" key="22">
    <source>
        <dbReference type="PROSITE" id="PS51462"/>
    </source>
</evidence>
<evidence type="ECO:0000256" key="19">
    <source>
        <dbReference type="ARBA" id="ARBA00048894"/>
    </source>
</evidence>
<comment type="catalytic activity">
    <reaction evidence="20">
        <text>N(6)-methyl-dATP + H2O = N(6)-methyl-dAMP + diphosphate + H(+)</text>
        <dbReference type="Rhea" id="RHEA:67604"/>
        <dbReference type="ChEBI" id="CHEBI:15377"/>
        <dbReference type="ChEBI" id="CHEBI:15378"/>
        <dbReference type="ChEBI" id="CHEBI:33019"/>
        <dbReference type="ChEBI" id="CHEBI:169976"/>
        <dbReference type="ChEBI" id="CHEBI:172872"/>
    </reaction>
    <physiologicalReaction direction="left-to-right" evidence="20">
        <dbReference type="Rhea" id="RHEA:67605"/>
    </physiologicalReaction>
</comment>
<evidence type="ECO:0000256" key="3">
    <source>
        <dbReference type="ARBA" id="ARBA00011245"/>
    </source>
</evidence>
<protein>
    <recommendedName>
        <fullName evidence="12">Oxidized purine nucleoside triphosphate hydrolase</fullName>
        <ecNumber evidence="11">3.6.1.56</ecNumber>
    </recommendedName>
    <alternativeName>
        <fullName evidence="16">2-hydroxy-dATP diphosphatase</fullName>
    </alternativeName>
    <alternativeName>
        <fullName evidence="15">7,8-dihydro-8-oxoguanine triphosphatase</fullName>
    </alternativeName>
    <alternativeName>
        <fullName evidence="14">8-oxo-dGTPase</fullName>
    </alternativeName>
    <alternativeName>
        <fullName evidence="17">Methylated purine nucleoside triphosphate hydrolase</fullName>
    </alternativeName>
    <alternativeName>
        <fullName evidence="13">Nucleoside diphosphate-linked moiety X motif 1</fullName>
    </alternativeName>
</protein>
<accession>A0A1F8HBQ4</accession>
<comment type="catalytic activity">
    <reaction evidence="19">
        <text>O(6)-methyl-dGTP + H2O = O(6)-methyl-dGMP + diphosphate + H(+)</text>
        <dbReference type="Rhea" id="RHEA:67600"/>
        <dbReference type="ChEBI" id="CHEBI:15377"/>
        <dbReference type="ChEBI" id="CHEBI:15378"/>
        <dbReference type="ChEBI" id="CHEBI:33019"/>
        <dbReference type="ChEBI" id="CHEBI:169974"/>
        <dbReference type="ChEBI" id="CHEBI:169975"/>
    </reaction>
    <physiologicalReaction direction="left-to-right" evidence="19">
        <dbReference type="Rhea" id="RHEA:67601"/>
    </physiologicalReaction>
</comment>
<reference evidence="23 24" key="1">
    <citation type="journal article" date="2016" name="Nat. Commun.">
        <title>Thousands of microbial genomes shed light on interconnected biogeochemical processes in an aquifer system.</title>
        <authorList>
            <person name="Anantharaman K."/>
            <person name="Brown C.T."/>
            <person name="Hug L.A."/>
            <person name="Sharon I."/>
            <person name="Castelle C.J."/>
            <person name="Probst A.J."/>
            <person name="Thomas B.C."/>
            <person name="Singh A."/>
            <person name="Wilkins M.J."/>
            <person name="Karaoz U."/>
            <person name="Brodie E.L."/>
            <person name="Williams K.H."/>
            <person name="Hubbard S.S."/>
            <person name="Banfield J.F."/>
        </authorList>
    </citation>
    <scope>NUCLEOTIDE SEQUENCE [LARGE SCALE GENOMIC DNA]</scope>
</reference>
<dbReference type="GO" id="GO:0005737">
    <property type="term" value="C:cytoplasm"/>
    <property type="evidence" value="ECO:0007669"/>
    <property type="project" value="TreeGrafter"/>
</dbReference>
<evidence type="ECO:0000256" key="18">
    <source>
        <dbReference type="ARBA" id="ARBA00048002"/>
    </source>
</evidence>
<evidence type="ECO:0000256" key="8">
    <source>
        <dbReference type="ARBA" id="ARBA00024459"/>
    </source>
</evidence>
<evidence type="ECO:0000256" key="20">
    <source>
        <dbReference type="ARBA" id="ARBA00049032"/>
    </source>
</evidence>
<dbReference type="GO" id="GO:0042262">
    <property type="term" value="P:DNA protection"/>
    <property type="evidence" value="ECO:0007669"/>
    <property type="project" value="InterPro"/>
</dbReference>
<dbReference type="PANTHER" id="PTHR43758:SF2">
    <property type="entry name" value="OXIDIZED PURINE NUCLEOSIDE TRIPHOSPHATE HYDROLASE"/>
    <property type="match status" value="1"/>
</dbReference>
<comment type="catalytic activity">
    <reaction evidence="18">
        <text>N(6)-methyl-ATP + H2O = N(6)-methyl-AMP + diphosphate + H(+)</text>
        <dbReference type="Rhea" id="RHEA:67608"/>
        <dbReference type="ChEBI" id="CHEBI:15377"/>
        <dbReference type="ChEBI" id="CHEBI:15378"/>
        <dbReference type="ChEBI" id="CHEBI:33019"/>
        <dbReference type="ChEBI" id="CHEBI:144842"/>
        <dbReference type="ChEBI" id="CHEBI:172873"/>
    </reaction>
    <physiologicalReaction direction="left-to-right" evidence="18">
        <dbReference type="Rhea" id="RHEA:67609"/>
    </physiologicalReaction>
</comment>
<evidence type="ECO:0000256" key="1">
    <source>
        <dbReference type="ARBA" id="ARBA00001946"/>
    </source>
</evidence>
<evidence type="ECO:0000256" key="9">
    <source>
        <dbReference type="ARBA" id="ARBA00024486"/>
    </source>
</evidence>
<dbReference type="InterPro" id="IPR000086">
    <property type="entry name" value="NUDIX_hydrolase_dom"/>
</dbReference>
<evidence type="ECO:0000256" key="4">
    <source>
        <dbReference type="ARBA" id="ARBA00022723"/>
    </source>
</evidence>
<evidence type="ECO:0000256" key="2">
    <source>
        <dbReference type="ARBA" id="ARBA00005582"/>
    </source>
</evidence>
<dbReference type="PRINTS" id="PR01403">
    <property type="entry name" value="8OXTPHPHTASE"/>
</dbReference>
<dbReference type="EMBL" id="MGKY01000002">
    <property type="protein sequence ID" value="OGN34356.1"/>
    <property type="molecule type" value="Genomic_DNA"/>
</dbReference>
<dbReference type="EC" id="3.6.1.56" evidence="11"/>
<comment type="catalytic activity">
    <reaction evidence="10">
        <text>2-oxo-ATP + H2O = 2-oxo-AMP + diphosphate + H(+)</text>
        <dbReference type="Rhea" id="RHEA:67392"/>
        <dbReference type="ChEBI" id="CHEBI:15377"/>
        <dbReference type="ChEBI" id="CHEBI:15378"/>
        <dbReference type="ChEBI" id="CHEBI:33019"/>
        <dbReference type="ChEBI" id="CHEBI:71395"/>
        <dbReference type="ChEBI" id="CHEBI:172878"/>
    </reaction>
    <physiologicalReaction direction="left-to-right" evidence="10">
        <dbReference type="Rhea" id="RHEA:67393"/>
    </physiologicalReaction>
</comment>
<name>A0A1F8HBQ4_9BACT</name>
<evidence type="ECO:0000256" key="17">
    <source>
        <dbReference type="ARBA" id="ARBA00032071"/>
    </source>
</evidence>
<keyword evidence="5" id="KW-0378">Hydrolase</keyword>
<evidence type="ECO:0000256" key="5">
    <source>
        <dbReference type="ARBA" id="ARBA00022801"/>
    </source>
</evidence>
<dbReference type="PANTHER" id="PTHR43758">
    <property type="entry name" value="7,8-DIHYDRO-8-OXOGUANINE TRIPHOSPHATASE"/>
    <property type="match status" value="1"/>
</dbReference>
<evidence type="ECO:0000256" key="21">
    <source>
        <dbReference type="ARBA" id="ARBA00053094"/>
    </source>
</evidence>
<dbReference type="Gene3D" id="3.90.79.10">
    <property type="entry name" value="Nucleoside Triphosphate Pyrophosphohydrolase"/>
    <property type="match status" value="1"/>
</dbReference>
<evidence type="ECO:0000313" key="24">
    <source>
        <dbReference type="Proteomes" id="UP000177745"/>
    </source>
</evidence>
<comment type="subunit">
    <text evidence="3">Monomer.</text>
</comment>
<sequence>MKLVTLCLLIKDNKVLLAMKKRGFGTGKINGIGGKVEEGETIEAAASREVGEEIGVVIDPAKMEKVGNVKFYFRDKPEWDQDMHVFLVKDWQGEPKESEEMIPKWYSHGDIPFDVMWADDKHWLPIVLAGKKVEGKFHFINEGAQIDGFDIREV</sequence>
<dbReference type="AlphaFoldDB" id="A0A1F8HBQ4"/>
<proteinExistence type="inferred from homology"/>
<comment type="catalytic activity">
    <reaction evidence="7">
        <text>8-oxo-dATP + H2O = 8-oxo-dAMP + diphosphate + H(+)</text>
        <dbReference type="Rhea" id="RHEA:65396"/>
        <dbReference type="ChEBI" id="CHEBI:15377"/>
        <dbReference type="ChEBI" id="CHEBI:15378"/>
        <dbReference type="ChEBI" id="CHEBI:33019"/>
        <dbReference type="ChEBI" id="CHEBI:71361"/>
        <dbReference type="ChEBI" id="CHEBI:172871"/>
    </reaction>
    <physiologicalReaction direction="left-to-right" evidence="7">
        <dbReference type="Rhea" id="RHEA:65397"/>
    </physiologicalReaction>
</comment>
<evidence type="ECO:0000256" key="13">
    <source>
        <dbReference type="ARBA" id="ARBA00029673"/>
    </source>
</evidence>
<comment type="function">
    <text evidence="21">Oxidized purine nucleoside triphosphate hydrolase which is a prominent sanitizer of the oxidized nucleotide pool. Catalyzes the hydrolysis of 2-oxo-dATP (2-hydroxy-dATP) into 2-oxo-dAMP. Also has a significant hydrolase activity toward 2-oxo-ATP, 8-oxo-dGTP and 8-oxo-dATP. Through the hydrolysis of oxidized purine nucleoside triphosphates, prevents their incorporation into DNA and the subsequent transversions A:T to C:G and G:C to T:A. Also catalyzes the hydrolysis of methylated purine nucleoside triphosphate preventing their integration into DNA. Through this antimutagenic activity protects cells from oxidative stress.</text>
</comment>
<evidence type="ECO:0000256" key="15">
    <source>
        <dbReference type="ARBA" id="ARBA00030682"/>
    </source>
</evidence>
<dbReference type="InterPro" id="IPR020084">
    <property type="entry name" value="NUDIX_hydrolase_CS"/>
</dbReference>
<feature type="domain" description="Nudix hydrolase" evidence="22">
    <location>
        <begin position="1"/>
        <end position="132"/>
    </location>
</feature>
<evidence type="ECO:0000256" key="11">
    <source>
        <dbReference type="ARBA" id="ARBA00026103"/>
    </source>
</evidence>
<dbReference type="GO" id="GO:0008413">
    <property type="term" value="F:8-oxo-7,8-dihydroguanosine triphosphate pyrophosphatase activity"/>
    <property type="evidence" value="ECO:0007669"/>
    <property type="project" value="InterPro"/>
</dbReference>
<evidence type="ECO:0000256" key="10">
    <source>
        <dbReference type="ARBA" id="ARBA00024596"/>
    </source>
</evidence>
<organism evidence="23 24">
    <name type="scientific">Candidatus Yanofskybacteria bacterium RIFCSPLOWO2_12_FULL_43_11b</name>
    <dbReference type="NCBI Taxonomy" id="1802710"/>
    <lineage>
        <taxon>Bacteria</taxon>
        <taxon>Candidatus Yanofskyibacteriota</taxon>
    </lineage>
</organism>
<comment type="catalytic activity">
    <reaction evidence="9">
        <text>8-oxo-dGTP + H2O = 8-oxo-dGMP + diphosphate + H(+)</text>
        <dbReference type="Rhea" id="RHEA:31575"/>
        <dbReference type="ChEBI" id="CHEBI:15377"/>
        <dbReference type="ChEBI" id="CHEBI:15378"/>
        <dbReference type="ChEBI" id="CHEBI:33019"/>
        <dbReference type="ChEBI" id="CHEBI:63224"/>
        <dbReference type="ChEBI" id="CHEBI:77896"/>
    </reaction>
    <physiologicalReaction direction="left-to-right" evidence="9">
        <dbReference type="Rhea" id="RHEA:31576"/>
    </physiologicalReaction>
</comment>
<dbReference type="PROSITE" id="PS51462">
    <property type="entry name" value="NUDIX"/>
    <property type="match status" value="1"/>
</dbReference>
<gene>
    <name evidence="23" type="ORF">A3G51_00385</name>
</gene>
<comment type="catalytic activity">
    <reaction evidence="8">
        <text>2-oxo-dATP + H2O = 2-oxo-dAMP + diphosphate + H(+)</text>
        <dbReference type="Rhea" id="RHEA:31583"/>
        <dbReference type="ChEBI" id="CHEBI:15377"/>
        <dbReference type="ChEBI" id="CHEBI:15378"/>
        <dbReference type="ChEBI" id="CHEBI:33019"/>
        <dbReference type="ChEBI" id="CHEBI:63212"/>
        <dbReference type="ChEBI" id="CHEBI:77897"/>
        <dbReference type="EC" id="3.6.1.56"/>
    </reaction>
    <physiologicalReaction direction="left-to-right" evidence="8">
        <dbReference type="Rhea" id="RHEA:31584"/>
    </physiologicalReaction>
</comment>
<evidence type="ECO:0000256" key="6">
    <source>
        <dbReference type="ARBA" id="ARBA00022842"/>
    </source>
</evidence>
<evidence type="ECO:0000313" key="23">
    <source>
        <dbReference type="EMBL" id="OGN34356.1"/>
    </source>
</evidence>
<comment type="similarity">
    <text evidence="2">Belongs to the Nudix hydrolase family.</text>
</comment>
<dbReference type="SUPFAM" id="SSF55811">
    <property type="entry name" value="Nudix"/>
    <property type="match status" value="1"/>
</dbReference>
<evidence type="ECO:0000256" key="7">
    <source>
        <dbReference type="ARBA" id="ARBA00024448"/>
    </source>
</evidence>
<dbReference type="PROSITE" id="PS00893">
    <property type="entry name" value="NUDIX_BOX"/>
    <property type="match status" value="1"/>
</dbReference>
<dbReference type="Pfam" id="PF00293">
    <property type="entry name" value="NUDIX"/>
    <property type="match status" value="1"/>
</dbReference>
<evidence type="ECO:0000256" key="16">
    <source>
        <dbReference type="ARBA" id="ARBA00031927"/>
    </source>
</evidence>
<dbReference type="GO" id="GO:0046872">
    <property type="term" value="F:metal ion binding"/>
    <property type="evidence" value="ECO:0007669"/>
    <property type="project" value="UniProtKB-KW"/>
</dbReference>
<evidence type="ECO:0000256" key="14">
    <source>
        <dbReference type="ARBA" id="ARBA00030634"/>
    </source>
</evidence>
<comment type="cofactor">
    <cofactor evidence="1">
        <name>Mg(2+)</name>
        <dbReference type="ChEBI" id="CHEBI:18420"/>
    </cofactor>
</comment>
<dbReference type="CDD" id="cd03427">
    <property type="entry name" value="NUDIX_MTH1_Nudt1"/>
    <property type="match status" value="1"/>
</dbReference>
<dbReference type="GO" id="GO:0008828">
    <property type="term" value="F:dATP diphosphatase activity"/>
    <property type="evidence" value="ECO:0007669"/>
    <property type="project" value="UniProtKB-EC"/>
</dbReference>
<dbReference type="InterPro" id="IPR003563">
    <property type="entry name" value="8ODP"/>
</dbReference>
<dbReference type="InterPro" id="IPR015797">
    <property type="entry name" value="NUDIX_hydrolase-like_dom_sf"/>
</dbReference>
<keyword evidence="4" id="KW-0479">Metal-binding</keyword>
<keyword evidence="6" id="KW-0460">Magnesium</keyword>